<evidence type="ECO:0000256" key="1">
    <source>
        <dbReference type="SAM" id="Coils"/>
    </source>
</evidence>
<comment type="caution">
    <text evidence="4">The sequence shown here is derived from an EMBL/GenBank/DDBJ whole genome shotgun (WGS) entry which is preliminary data.</text>
</comment>
<feature type="coiled-coil region" evidence="1">
    <location>
        <begin position="287"/>
        <end position="321"/>
    </location>
</feature>
<proteinExistence type="predicted"/>
<dbReference type="SUPFAM" id="SSF57959">
    <property type="entry name" value="Leucine zipper domain"/>
    <property type="match status" value="1"/>
</dbReference>
<dbReference type="PROSITE" id="PS50217">
    <property type="entry name" value="BZIP"/>
    <property type="match status" value="1"/>
</dbReference>
<feature type="compositionally biased region" description="Polar residues" evidence="2">
    <location>
        <begin position="29"/>
        <end position="46"/>
    </location>
</feature>
<name>A0AAV9I8U0_9RHOD</name>
<keyword evidence="5" id="KW-1185">Reference proteome</keyword>
<protein>
    <recommendedName>
        <fullName evidence="3">BZIP domain-containing protein</fullName>
    </recommendedName>
</protein>
<sequence length="356" mass="40431">MSQRSKRKQSESRSTDSSEEQEASIEESFTPQLPSLRTLLQGTTDIPRNKQSLSKSESEKKSSVYSTQASVSLPAQLAFSQAAPSAESSKTKQVRMPSAAQKPYTEVYQLISESPEVRQFPFMSHFETSTLSTEKSGVTSPDEPSVKLSFYDEEERTLVHQSTGKRNYPLPMLHQPLLGNKPLSEQRVVTYPVEKTEQPEPLARGSSYSETKRPFFSTTQAHVSSLSELQQDVGTSKMHSYNEEEEQGSGPSSTNVSSAQLLELLRSKGKRNLTEEERKTLKILRNRLSAEKSRQRQRERMAELTKQIHEYEQVLKEIRTEANALLRYVERLEAFCRLTGIPDHELQRPNLRYLPG</sequence>
<feature type="region of interest" description="Disordered" evidence="2">
    <location>
        <begin position="1"/>
        <end position="101"/>
    </location>
</feature>
<evidence type="ECO:0000256" key="2">
    <source>
        <dbReference type="SAM" id="MobiDB-lite"/>
    </source>
</evidence>
<dbReference type="SMART" id="SM00338">
    <property type="entry name" value="BRLZ"/>
    <property type="match status" value="1"/>
</dbReference>
<dbReference type="InterPro" id="IPR046347">
    <property type="entry name" value="bZIP_sf"/>
</dbReference>
<evidence type="ECO:0000259" key="3">
    <source>
        <dbReference type="PROSITE" id="PS50217"/>
    </source>
</evidence>
<evidence type="ECO:0000313" key="5">
    <source>
        <dbReference type="Proteomes" id="UP001300502"/>
    </source>
</evidence>
<dbReference type="GO" id="GO:0003700">
    <property type="term" value="F:DNA-binding transcription factor activity"/>
    <property type="evidence" value="ECO:0007669"/>
    <property type="project" value="InterPro"/>
</dbReference>
<feature type="compositionally biased region" description="Polar residues" evidence="2">
    <location>
        <begin position="216"/>
        <end position="239"/>
    </location>
</feature>
<keyword evidence="1" id="KW-0175">Coiled coil</keyword>
<gene>
    <name evidence="4" type="ORF">GAYE_SCF00G1669</name>
</gene>
<evidence type="ECO:0000313" key="4">
    <source>
        <dbReference type="EMBL" id="KAK4523773.1"/>
    </source>
</evidence>
<dbReference type="Proteomes" id="UP001300502">
    <property type="component" value="Unassembled WGS sequence"/>
</dbReference>
<dbReference type="AlphaFoldDB" id="A0AAV9I8U0"/>
<dbReference type="EMBL" id="JANCYU010000020">
    <property type="protein sequence ID" value="KAK4523773.1"/>
    <property type="molecule type" value="Genomic_DNA"/>
</dbReference>
<organism evidence="4 5">
    <name type="scientific">Galdieria yellowstonensis</name>
    <dbReference type="NCBI Taxonomy" id="3028027"/>
    <lineage>
        <taxon>Eukaryota</taxon>
        <taxon>Rhodophyta</taxon>
        <taxon>Bangiophyceae</taxon>
        <taxon>Galdieriales</taxon>
        <taxon>Galdieriaceae</taxon>
        <taxon>Galdieria</taxon>
    </lineage>
</organism>
<accession>A0AAV9I8U0</accession>
<dbReference type="Gene3D" id="1.20.5.170">
    <property type="match status" value="1"/>
</dbReference>
<feature type="region of interest" description="Disordered" evidence="2">
    <location>
        <begin position="191"/>
        <end position="256"/>
    </location>
</feature>
<feature type="domain" description="BZIP" evidence="3">
    <location>
        <begin position="276"/>
        <end position="333"/>
    </location>
</feature>
<reference evidence="4 5" key="1">
    <citation type="submission" date="2022-07" db="EMBL/GenBank/DDBJ databases">
        <title>Genome-wide signatures of adaptation to extreme environments.</title>
        <authorList>
            <person name="Cho C.H."/>
            <person name="Yoon H.S."/>
        </authorList>
    </citation>
    <scope>NUCLEOTIDE SEQUENCE [LARGE SCALE GENOMIC DNA]</scope>
    <source>
        <strain evidence="4 5">108.79 E11</strain>
    </source>
</reference>
<dbReference type="PROSITE" id="PS00036">
    <property type="entry name" value="BZIP_BASIC"/>
    <property type="match status" value="1"/>
</dbReference>
<feature type="compositionally biased region" description="Polar residues" evidence="2">
    <location>
        <begin position="64"/>
        <end position="88"/>
    </location>
</feature>
<dbReference type="InterPro" id="IPR004827">
    <property type="entry name" value="bZIP"/>
</dbReference>